<dbReference type="AlphaFoldDB" id="A0A1Q9EI74"/>
<dbReference type="EMBL" id="LSRX01000147">
    <property type="protein sequence ID" value="OLQ07119.1"/>
    <property type="molecule type" value="Genomic_DNA"/>
</dbReference>
<feature type="transmembrane region" description="Helical" evidence="1">
    <location>
        <begin position="107"/>
        <end position="128"/>
    </location>
</feature>
<reference evidence="2 3" key="1">
    <citation type="submission" date="2016-02" db="EMBL/GenBank/DDBJ databases">
        <title>Genome analysis of coral dinoflagellate symbionts highlights evolutionary adaptations to a symbiotic lifestyle.</title>
        <authorList>
            <person name="Aranda M."/>
            <person name="Li Y."/>
            <person name="Liew Y.J."/>
            <person name="Baumgarten S."/>
            <person name="Simakov O."/>
            <person name="Wilson M."/>
            <person name="Piel J."/>
            <person name="Ashoor H."/>
            <person name="Bougouffa S."/>
            <person name="Bajic V.B."/>
            <person name="Ryu T."/>
            <person name="Ravasi T."/>
            <person name="Bayer T."/>
            <person name="Micklem G."/>
            <person name="Kim H."/>
            <person name="Bhak J."/>
            <person name="Lajeunesse T.C."/>
            <person name="Voolstra C.R."/>
        </authorList>
    </citation>
    <scope>NUCLEOTIDE SEQUENCE [LARGE SCALE GENOMIC DNA]</scope>
    <source>
        <strain evidence="2 3">CCMP2467</strain>
    </source>
</reference>
<dbReference type="Proteomes" id="UP000186817">
    <property type="component" value="Unassembled WGS sequence"/>
</dbReference>
<gene>
    <name evidence="2" type="ORF">AK812_SmicGene9577</name>
</gene>
<feature type="transmembrane region" description="Helical" evidence="1">
    <location>
        <begin position="134"/>
        <end position="156"/>
    </location>
</feature>
<name>A0A1Q9EI74_SYMMI</name>
<keyword evidence="3" id="KW-1185">Reference proteome</keyword>
<proteinExistence type="predicted"/>
<comment type="caution">
    <text evidence="2">The sequence shown here is derived from an EMBL/GenBank/DDBJ whole genome shotgun (WGS) entry which is preliminary data.</text>
</comment>
<dbReference type="OrthoDB" id="421459at2759"/>
<sequence>MKATSTHLTYCLLSQWHRAVAYAVSKITRTRPVAEMPFSVRFGVTGSVLALGFVMIFISPFDEVPLFREPCYPIFTKGLLSPFTGLLILGLCNEADPLARLAARGSLYWVGKLSLSMFLLALPVHIVVESVSGFPGLSLTFLGSLLAASVVGHFLIEIPSRKFADILSRTMAQRDHK</sequence>
<keyword evidence="1" id="KW-0472">Membrane</keyword>
<feature type="transmembrane region" description="Helical" evidence="1">
    <location>
        <begin position="78"/>
        <end position="95"/>
    </location>
</feature>
<organism evidence="2 3">
    <name type="scientific">Symbiodinium microadriaticum</name>
    <name type="common">Dinoflagellate</name>
    <name type="synonym">Zooxanthella microadriatica</name>
    <dbReference type="NCBI Taxonomy" id="2951"/>
    <lineage>
        <taxon>Eukaryota</taxon>
        <taxon>Sar</taxon>
        <taxon>Alveolata</taxon>
        <taxon>Dinophyceae</taxon>
        <taxon>Suessiales</taxon>
        <taxon>Symbiodiniaceae</taxon>
        <taxon>Symbiodinium</taxon>
    </lineage>
</organism>
<protein>
    <submittedName>
        <fullName evidence="2">Uncharacterized protein</fullName>
    </submittedName>
</protein>
<keyword evidence="1" id="KW-1133">Transmembrane helix</keyword>
<evidence type="ECO:0000313" key="3">
    <source>
        <dbReference type="Proteomes" id="UP000186817"/>
    </source>
</evidence>
<evidence type="ECO:0000313" key="2">
    <source>
        <dbReference type="EMBL" id="OLQ07119.1"/>
    </source>
</evidence>
<keyword evidence="1" id="KW-0812">Transmembrane</keyword>
<feature type="transmembrane region" description="Helical" evidence="1">
    <location>
        <begin position="38"/>
        <end position="58"/>
    </location>
</feature>
<evidence type="ECO:0000256" key="1">
    <source>
        <dbReference type="SAM" id="Phobius"/>
    </source>
</evidence>
<accession>A0A1Q9EI74</accession>